<dbReference type="Proteomes" id="UP000007305">
    <property type="component" value="Chromosome 1"/>
</dbReference>
<dbReference type="AlphaFoldDB" id="A0A804LCF6"/>
<reference evidence="1" key="3">
    <citation type="submission" date="2021-05" db="UniProtKB">
        <authorList>
            <consortium name="EnsemblPlants"/>
        </authorList>
    </citation>
    <scope>IDENTIFICATION</scope>
    <source>
        <strain evidence="1">cv. B73</strain>
    </source>
</reference>
<dbReference type="Gramene" id="Zm00001eb001320_T001">
    <property type="protein sequence ID" value="Zm00001eb001320_P001"/>
    <property type="gene ID" value="Zm00001eb001320"/>
</dbReference>
<name>A0A804LCF6_MAIZE</name>
<keyword evidence="2" id="KW-1185">Reference proteome</keyword>
<evidence type="ECO:0000313" key="2">
    <source>
        <dbReference type="Proteomes" id="UP000007305"/>
    </source>
</evidence>
<reference evidence="2" key="1">
    <citation type="submission" date="2015-12" db="EMBL/GenBank/DDBJ databases">
        <title>Update maize B73 reference genome by single molecule sequencing technologies.</title>
        <authorList>
            <consortium name="Maize Genome Sequencing Project"/>
            <person name="Ware D."/>
        </authorList>
    </citation>
    <scope>NUCLEOTIDE SEQUENCE [LARGE SCALE GENOMIC DNA]</scope>
    <source>
        <strain evidence="2">cv. B73</strain>
    </source>
</reference>
<dbReference type="InParanoid" id="A0A804LCF6"/>
<reference evidence="1" key="2">
    <citation type="submission" date="2019-07" db="EMBL/GenBank/DDBJ databases">
        <authorList>
            <person name="Seetharam A."/>
            <person name="Woodhouse M."/>
            <person name="Cannon E."/>
        </authorList>
    </citation>
    <scope>NUCLEOTIDE SEQUENCE [LARGE SCALE GENOMIC DNA]</scope>
    <source>
        <strain evidence="1">cv. B73</strain>
    </source>
</reference>
<sequence length="100" mass="11029">MLCFSMHRDIAVQILRGDGGRSDAAHSTGTLLIRELKTNGGQHDAVQCISSLHVQKLRENQIKLYGSSSFLESIVDDTRGDFTHYTIDCNGIKLSAPQHC</sequence>
<dbReference type="EnsemblPlants" id="Zm00001eb001320_T001">
    <property type="protein sequence ID" value="Zm00001eb001320_P001"/>
    <property type="gene ID" value="Zm00001eb001320"/>
</dbReference>
<evidence type="ECO:0000313" key="1">
    <source>
        <dbReference type="EnsemblPlants" id="Zm00001eb001320_P001"/>
    </source>
</evidence>
<protein>
    <submittedName>
        <fullName evidence="1">Uncharacterized protein</fullName>
    </submittedName>
</protein>
<organism evidence="1 2">
    <name type="scientific">Zea mays</name>
    <name type="common">Maize</name>
    <dbReference type="NCBI Taxonomy" id="4577"/>
    <lineage>
        <taxon>Eukaryota</taxon>
        <taxon>Viridiplantae</taxon>
        <taxon>Streptophyta</taxon>
        <taxon>Embryophyta</taxon>
        <taxon>Tracheophyta</taxon>
        <taxon>Spermatophyta</taxon>
        <taxon>Magnoliopsida</taxon>
        <taxon>Liliopsida</taxon>
        <taxon>Poales</taxon>
        <taxon>Poaceae</taxon>
        <taxon>PACMAD clade</taxon>
        <taxon>Panicoideae</taxon>
        <taxon>Andropogonodae</taxon>
        <taxon>Andropogoneae</taxon>
        <taxon>Tripsacinae</taxon>
        <taxon>Zea</taxon>
    </lineage>
</organism>
<accession>A0A804LCF6</accession>
<proteinExistence type="predicted"/>